<evidence type="ECO:0000313" key="2">
    <source>
        <dbReference type="Proteomes" id="UP001165960"/>
    </source>
</evidence>
<reference evidence="1" key="1">
    <citation type="submission" date="2022-04" db="EMBL/GenBank/DDBJ databases">
        <title>Genome of the entomopathogenic fungus Entomophthora muscae.</title>
        <authorList>
            <person name="Elya C."/>
            <person name="Lovett B.R."/>
            <person name="Lee E."/>
            <person name="Macias A.M."/>
            <person name="Hajek A.E."/>
            <person name="De Bivort B.L."/>
            <person name="Kasson M.T."/>
            <person name="De Fine Licht H.H."/>
            <person name="Stajich J.E."/>
        </authorList>
    </citation>
    <scope>NUCLEOTIDE SEQUENCE</scope>
    <source>
        <strain evidence="1">Berkeley</strain>
    </source>
</reference>
<keyword evidence="1" id="KW-0547">Nucleotide-binding</keyword>
<gene>
    <name evidence="1" type="primary">DBP10_2</name>
    <name evidence="1" type="ORF">DSO57_1003426</name>
</gene>
<dbReference type="EC" id="3.6.4.13" evidence="1"/>
<accession>A0ACC2UI19</accession>
<keyword evidence="1" id="KW-0378">Hydrolase</keyword>
<protein>
    <submittedName>
        <fullName evidence="1">ATP-dependent RNA helicase dbp10</fullName>
        <ecNumber evidence="1">3.6.4.13</ecNumber>
    </submittedName>
</protein>
<name>A0ACC2UI19_9FUNG</name>
<keyword evidence="1" id="KW-0347">Helicase</keyword>
<keyword evidence="2" id="KW-1185">Reference proteome</keyword>
<dbReference type="EMBL" id="QTSX02000718">
    <property type="protein sequence ID" value="KAJ9086493.1"/>
    <property type="molecule type" value="Genomic_DNA"/>
</dbReference>
<proteinExistence type="predicted"/>
<sequence>MARTGSGKTAAFVIPLIEKLKMHSARVGARGIIFSPNRELAFQTSKVISELSKGTDIRNCAIVGGESLEEQFNLLAGNPDIIIATPGRLLHLAIESDLDLKTVEYVVFDEADRLFELGFDVQLRELLARLPQSRQTLLFSATLPKSLVEFAKAGLQDPTLIRLDADTKMSQDLELAFFNVKQNYKEACLLYLLREVIKCPLAHEVDRPIVKKPFKEKHKEKKAYVRPTPLYTNQSIIFVATKHHVEYVSSILRQAGYDVGLLYGSMDQIARQNQINNFRNQQVPLFVVTDVAARGIDIPILENVINYDFVDQSKVFIHRVGRVARAGKRGWAYSFITTDDLAYFYDLQLFLGRSLITPDQVTPENRACLDYTKDLVTGLLATDSSLGPDLEWLHTQLTESSELAALQKVSLNGMKMFKKSRRAAIAAGESHQRAKDLSRSGQLEGVHPLLAIRMDNAETARNEILKGISCFKPAETVFEIGSRGVKKASQGALVMRQRRSTLDSSISDYRSQQAAAKPATKLALRTNTTEEVDGIELETLFKTEPAPKPRRTTKRDEEHYISYIQKGAHTEKGYSVQGGSFAEQAQTATLDLTGDDKSTSHSTSKNQLRWDKKKKKFIRGDGAGSDNKKIFKTESGNRLPATYKQGLLSDWQKKKGTLLPRAGETELAESKQKFQDAKTKRKFRYASGEEPGPQSKKVKSELKSAVEIRKEREAKDKRREKTGRHSHVKAAKGKPTPSKKSQVRKPKAPAKGKGKGKRH</sequence>
<dbReference type="Proteomes" id="UP001165960">
    <property type="component" value="Unassembled WGS sequence"/>
</dbReference>
<evidence type="ECO:0000313" key="1">
    <source>
        <dbReference type="EMBL" id="KAJ9086493.1"/>
    </source>
</evidence>
<comment type="caution">
    <text evidence="1">The sequence shown here is derived from an EMBL/GenBank/DDBJ whole genome shotgun (WGS) entry which is preliminary data.</text>
</comment>
<keyword evidence="1" id="KW-0067">ATP-binding</keyword>
<organism evidence="1 2">
    <name type="scientific">Entomophthora muscae</name>
    <dbReference type="NCBI Taxonomy" id="34485"/>
    <lineage>
        <taxon>Eukaryota</taxon>
        <taxon>Fungi</taxon>
        <taxon>Fungi incertae sedis</taxon>
        <taxon>Zoopagomycota</taxon>
        <taxon>Entomophthoromycotina</taxon>
        <taxon>Entomophthoromycetes</taxon>
        <taxon>Entomophthorales</taxon>
        <taxon>Entomophthoraceae</taxon>
        <taxon>Entomophthora</taxon>
    </lineage>
</organism>